<sequence>MTKQQEALAEEVDEAARQYMSGPLKESLSQEIATVEAEIGQVGHFSLNFGYDAYRKKDALDVLVVGYKSVFDTSAGYVEAAVRMAP</sequence>
<comment type="caution">
    <text evidence="1">The sequence shown here is derived from an EMBL/GenBank/DDBJ whole genome shotgun (WGS) entry which is preliminary data.</text>
</comment>
<dbReference type="EMBL" id="JACHXH010000042">
    <property type="protein sequence ID" value="MBB3138982.1"/>
    <property type="molecule type" value="Genomic_DNA"/>
</dbReference>
<keyword evidence="2" id="KW-1185">Reference proteome</keyword>
<name>A0A7W5BTR6_9HYPH</name>
<dbReference type="AlphaFoldDB" id="A0A7W5BTR6"/>
<proteinExistence type="predicted"/>
<gene>
    <name evidence="1" type="ORF">FHS26_006762</name>
</gene>
<dbReference type="Proteomes" id="UP000518315">
    <property type="component" value="Unassembled WGS sequence"/>
</dbReference>
<accession>A0A7W5BTR6</accession>
<evidence type="ECO:0000313" key="1">
    <source>
        <dbReference type="EMBL" id="MBB3138982.1"/>
    </source>
</evidence>
<reference evidence="1 2" key="1">
    <citation type="submission" date="2020-08" db="EMBL/GenBank/DDBJ databases">
        <title>Genomic Encyclopedia of Type Strains, Phase III (KMG-III): the genomes of soil and plant-associated and newly described type strains.</title>
        <authorList>
            <person name="Whitman W."/>
        </authorList>
    </citation>
    <scope>NUCLEOTIDE SEQUENCE [LARGE SCALE GENOMIC DNA]</scope>
    <source>
        <strain evidence="1 2">CECT 4113</strain>
    </source>
</reference>
<organism evidence="1 2">
    <name type="scientific">Rhizobium pisi</name>
    <dbReference type="NCBI Taxonomy" id="574561"/>
    <lineage>
        <taxon>Bacteria</taxon>
        <taxon>Pseudomonadati</taxon>
        <taxon>Pseudomonadota</taxon>
        <taxon>Alphaproteobacteria</taxon>
        <taxon>Hyphomicrobiales</taxon>
        <taxon>Rhizobiaceae</taxon>
        <taxon>Rhizobium/Agrobacterium group</taxon>
        <taxon>Rhizobium</taxon>
    </lineage>
</organism>
<protein>
    <submittedName>
        <fullName evidence="1">Uncharacterized protein</fullName>
    </submittedName>
</protein>
<evidence type="ECO:0000313" key="2">
    <source>
        <dbReference type="Proteomes" id="UP000518315"/>
    </source>
</evidence>